<gene>
    <name evidence="1" type="ORF">B0H17DRAFT_256233</name>
</gene>
<dbReference type="EMBL" id="JARKIE010000204">
    <property type="protein sequence ID" value="KAJ7667181.1"/>
    <property type="molecule type" value="Genomic_DNA"/>
</dbReference>
<dbReference type="Proteomes" id="UP001221757">
    <property type="component" value="Unassembled WGS sequence"/>
</dbReference>
<evidence type="ECO:0000313" key="1">
    <source>
        <dbReference type="EMBL" id="KAJ7667181.1"/>
    </source>
</evidence>
<sequence>MGKPLNANKVFSTIPVFDLLREDMAQITSWLNQLATGKVSFDRVDQFLKKIKMVSTVKFQSV</sequence>
<accession>A0AAD7G8W1</accession>
<dbReference type="AlphaFoldDB" id="A0AAD7G8W1"/>
<organism evidence="1 2">
    <name type="scientific">Mycena rosella</name>
    <name type="common">Pink bonnet</name>
    <name type="synonym">Agaricus rosellus</name>
    <dbReference type="NCBI Taxonomy" id="1033263"/>
    <lineage>
        <taxon>Eukaryota</taxon>
        <taxon>Fungi</taxon>
        <taxon>Dikarya</taxon>
        <taxon>Basidiomycota</taxon>
        <taxon>Agaricomycotina</taxon>
        <taxon>Agaricomycetes</taxon>
        <taxon>Agaricomycetidae</taxon>
        <taxon>Agaricales</taxon>
        <taxon>Marasmiineae</taxon>
        <taxon>Mycenaceae</taxon>
        <taxon>Mycena</taxon>
    </lineage>
</organism>
<protein>
    <submittedName>
        <fullName evidence="1">Uncharacterized protein</fullName>
    </submittedName>
</protein>
<proteinExistence type="predicted"/>
<reference evidence="1" key="1">
    <citation type="submission" date="2023-03" db="EMBL/GenBank/DDBJ databases">
        <title>Massive genome expansion in bonnet fungi (Mycena s.s.) driven by repeated elements and novel gene families across ecological guilds.</title>
        <authorList>
            <consortium name="Lawrence Berkeley National Laboratory"/>
            <person name="Harder C.B."/>
            <person name="Miyauchi S."/>
            <person name="Viragh M."/>
            <person name="Kuo A."/>
            <person name="Thoen E."/>
            <person name="Andreopoulos B."/>
            <person name="Lu D."/>
            <person name="Skrede I."/>
            <person name="Drula E."/>
            <person name="Henrissat B."/>
            <person name="Morin E."/>
            <person name="Kohler A."/>
            <person name="Barry K."/>
            <person name="LaButti K."/>
            <person name="Morin E."/>
            <person name="Salamov A."/>
            <person name="Lipzen A."/>
            <person name="Mereny Z."/>
            <person name="Hegedus B."/>
            <person name="Baldrian P."/>
            <person name="Stursova M."/>
            <person name="Weitz H."/>
            <person name="Taylor A."/>
            <person name="Grigoriev I.V."/>
            <person name="Nagy L.G."/>
            <person name="Martin F."/>
            <person name="Kauserud H."/>
        </authorList>
    </citation>
    <scope>NUCLEOTIDE SEQUENCE</scope>
    <source>
        <strain evidence="1">CBHHK067</strain>
    </source>
</reference>
<comment type="caution">
    <text evidence="1">The sequence shown here is derived from an EMBL/GenBank/DDBJ whole genome shotgun (WGS) entry which is preliminary data.</text>
</comment>
<evidence type="ECO:0000313" key="2">
    <source>
        <dbReference type="Proteomes" id="UP001221757"/>
    </source>
</evidence>
<keyword evidence="2" id="KW-1185">Reference proteome</keyword>
<name>A0AAD7G8W1_MYCRO</name>